<sequence>MNHWPHLHFPPEQFWALSEANRELCLAMIRAFCEEIALQEQIGMRTPPDE</sequence>
<protein>
    <submittedName>
        <fullName evidence="2">Uncharacterized protein</fullName>
    </submittedName>
</protein>
<evidence type="ECO:0000313" key="4">
    <source>
        <dbReference type="Proteomes" id="UP000494116"/>
    </source>
</evidence>
<organism evidence="2 3">
    <name type="scientific">Achromobacter piechaudii</name>
    <dbReference type="NCBI Taxonomy" id="72556"/>
    <lineage>
        <taxon>Bacteria</taxon>
        <taxon>Pseudomonadati</taxon>
        <taxon>Pseudomonadota</taxon>
        <taxon>Betaproteobacteria</taxon>
        <taxon>Burkholderiales</taxon>
        <taxon>Alcaligenaceae</taxon>
        <taxon>Achromobacter</taxon>
    </lineage>
</organism>
<evidence type="ECO:0000313" key="1">
    <source>
        <dbReference type="EMBL" id="CAB3729321.1"/>
    </source>
</evidence>
<keyword evidence="4" id="KW-1185">Reference proteome</keyword>
<dbReference type="EMBL" id="CADIJS010000004">
    <property type="protein sequence ID" value="CAB3729321.1"/>
    <property type="molecule type" value="Genomic_DNA"/>
</dbReference>
<dbReference type="Proteomes" id="UP000494105">
    <property type="component" value="Unassembled WGS sequence"/>
</dbReference>
<reference evidence="3 4" key="1">
    <citation type="submission" date="2020-04" db="EMBL/GenBank/DDBJ databases">
        <authorList>
            <person name="De Canck E."/>
        </authorList>
    </citation>
    <scope>NUCLEOTIDE SEQUENCE [LARGE SCALE GENOMIC DNA]</scope>
    <source>
        <strain evidence="2 3">LMG 1861</strain>
        <strain evidence="1 4">LMG 1873</strain>
    </source>
</reference>
<dbReference type="Proteomes" id="UP000494116">
    <property type="component" value="Unassembled WGS sequence"/>
</dbReference>
<gene>
    <name evidence="2" type="ORF">LMG1861_05543</name>
    <name evidence="1" type="ORF">LMG1873_04663</name>
</gene>
<evidence type="ECO:0000313" key="3">
    <source>
        <dbReference type="Proteomes" id="UP000494105"/>
    </source>
</evidence>
<dbReference type="EMBL" id="CADILD010000005">
    <property type="protein sequence ID" value="CAB3922760.1"/>
    <property type="molecule type" value="Genomic_DNA"/>
</dbReference>
<name>A0A6S7ERB0_9BURK</name>
<proteinExistence type="predicted"/>
<dbReference type="AlphaFoldDB" id="A0A6S7ERB0"/>
<accession>A0A6S7ERB0</accession>
<evidence type="ECO:0000313" key="2">
    <source>
        <dbReference type="EMBL" id="CAB3922760.1"/>
    </source>
</evidence>